<evidence type="ECO:0000313" key="3">
    <source>
        <dbReference type="EMBL" id="CAD9315012.1"/>
    </source>
</evidence>
<dbReference type="InterPro" id="IPR002048">
    <property type="entry name" value="EF_hand_dom"/>
</dbReference>
<protein>
    <recommendedName>
        <fullName evidence="2">EF-hand domain-containing protein</fullName>
    </recommendedName>
</protein>
<feature type="region of interest" description="Disordered" evidence="1">
    <location>
        <begin position="186"/>
        <end position="288"/>
    </location>
</feature>
<accession>A0A7S1VZX5</accession>
<dbReference type="SMART" id="SM00054">
    <property type="entry name" value="EFh"/>
    <property type="match status" value="2"/>
</dbReference>
<sequence length="607" mass="68059">MVGRTVVIGDIPWVAQAAEAFLSKIFACSYSIAGLNVLSANPSDHLVHRHTHRVVRGTLLVCGRPDGRLAALSSAEASVCLSVNQASSIQSIGGTCESVTIGHNPFKLPLSARAIFLGRHRPQFLCEKILGEVDIEEEKARRQLLLTAAASDPKCSEENKNGRNGNELVRRWSSCSLRSNVSNGSLFGLQSSHGKRRHILRRQSSGGTTSTKESASGESHGSTSNLYSKISFVLGHAPKNKRSKGKSRRSMSRQNSHNSCPSDDGTFEDAFFSEGEPPDGNCRPSLKNRSSTALLGAYIDLEKRSHMMENKVPSSKRQPLSVDKMVYTAIQDKKTHDTVRELFDAIDVNGNSTLAKEEFVVGYSKLNPDLSKHHIEKIFEESDVGENGCLDFEDFSRVIKMTPVEIVAMLQAKNRDERGLIQVEPSKEEYFGEKIRKGLSTNYNFSATRSQYFSQELYETRIASLQRFVAMTVMFHRMGKRVQEFFPRISCGWLGYRMDRTHSIMRIATTASPVSGADVRERMQMLHLLNQINRSVHIISVAWLKYKEQKKKNEMNKLLEHYNSFRKESGNTPPPPAVIVHEEEIQISPTPLHTKAQITMRRHSCHR</sequence>
<dbReference type="GO" id="GO:0005509">
    <property type="term" value="F:calcium ion binding"/>
    <property type="evidence" value="ECO:0007669"/>
    <property type="project" value="InterPro"/>
</dbReference>
<dbReference type="SUPFAM" id="SSF47473">
    <property type="entry name" value="EF-hand"/>
    <property type="match status" value="1"/>
</dbReference>
<evidence type="ECO:0000259" key="2">
    <source>
        <dbReference type="PROSITE" id="PS50222"/>
    </source>
</evidence>
<dbReference type="Pfam" id="PF13499">
    <property type="entry name" value="EF-hand_7"/>
    <property type="match status" value="1"/>
</dbReference>
<organism evidence="3">
    <name type="scientific">Ditylum brightwellii</name>
    <dbReference type="NCBI Taxonomy" id="49249"/>
    <lineage>
        <taxon>Eukaryota</taxon>
        <taxon>Sar</taxon>
        <taxon>Stramenopiles</taxon>
        <taxon>Ochrophyta</taxon>
        <taxon>Bacillariophyta</taxon>
        <taxon>Mediophyceae</taxon>
        <taxon>Lithodesmiophycidae</taxon>
        <taxon>Lithodesmiales</taxon>
        <taxon>Lithodesmiaceae</taxon>
        <taxon>Ditylum</taxon>
    </lineage>
</organism>
<feature type="compositionally biased region" description="Polar residues" evidence="1">
    <location>
        <begin position="202"/>
        <end position="228"/>
    </location>
</feature>
<name>A0A7S1VZX5_9STRA</name>
<reference evidence="3" key="1">
    <citation type="submission" date="2021-01" db="EMBL/GenBank/DDBJ databases">
        <authorList>
            <person name="Corre E."/>
            <person name="Pelletier E."/>
            <person name="Niang G."/>
            <person name="Scheremetjew M."/>
            <person name="Finn R."/>
            <person name="Kale V."/>
            <person name="Holt S."/>
            <person name="Cochrane G."/>
            <person name="Meng A."/>
            <person name="Brown T."/>
            <person name="Cohen L."/>
        </authorList>
    </citation>
    <scope>NUCLEOTIDE SEQUENCE</scope>
    <source>
        <strain evidence="3">Pop2</strain>
    </source>
</reference>
<feature type="domain" description="EF-hand" evidence="2">
    <location>
        <begin position="334"/>
        <end position="369"/>
    </location>
</feature>
<dbReference type="PROSITE" id="PS50222">
    <property type="entry name" value="EF_HAND_2"/>
    <property type="match status" value="2"/>
</dbReference>
<feature type="compositionally biased region" description="Basic residues" evidence="1">
    <location>
        <begin position="238"/>
        <end position="251"/>
    </location>
</feature>
<dbReference type="Gene3D" id="1.10.238.10">
    <property type="entry name" value="EF-hand"/>
    <property type="match status" value="1"/>
</dbReference>
<feature type="domain" description="EF-hand" evidence="2">
    <location>
        <begin position="370"/>
        <end position="405"/>
    </location>
</feature>
<dbReference type="InterPro" id="IPR011992">
    <property type="entry name" value="EF-hand-dom_pair"/>
</dbReference>
<gene>
    <name evidence="3" type="ORF">DBRI1063_LOCUS1418</name>
</gene>
<dbReference type="EMBL" id="HBGN01002119">
    <property type="protein sequence ID" value="CAD9315012.1"/>
    <property type="molecule type" value="Transcribed_RNA"/>
</dbReference>
<dbReference type="AlphaFoldDB" id="A0A7S1VZX5"/>
<proteinExistence type="predicted"/>
<evidence type="ECO:0000256" key="1">
    <source>
        <dbReference type="SAM" id="MobiDB-lite"/>
    </source>
</evidence>
<dbReference type="CDD" id="cd00051">
    <property type="entry name" value="EFh"/>
    <property type="match status" value="1"/>
</dbReference>